<dbReference type="EMBL" id="GGEC01053293">
    <property type="protein sequence ID" value="MBX33777.1"/>
    <property type="molecule type" value="Transcribed_RNA"/>
</dbReference>
<evidence type="ECO:0000313" key="1">
    <source>
        <dbReference type="EMBL" id="MBX33777.1"/>
    </source>
</evidence>
<sequence length="45" mass="5156">MLEAGFEPNIFVLTSLIQCYGRAQLTSEVVTTFPSHSWTRNPQRE</sequence>
<name>A0A2P2MU81_RHIMU</name>
<organism evidence="1">
    <name type="scientific">Rhizophora mucronata</name>
    <name type="common">Asiatic mangrove</name>
    <dbReference type="NCBI Taxonomy" id="61149"/>
    <lineage>
        <taxon>Eukaryota</taxon>
        <taxon>Viridiplantae</taxon>
        <taxon>Streptophyta</taxon>
        <taxon>Embryophyta</taxon>
        <taxon>Tracheophyta</taxon>
        <taxon>Spermatophyta</taxon>
        <taxon>Magnoliopsida</taxon>
        <taxon>eudicotyledons</taxon>
        <taxon>Gunneridae</taxon>
        <taxon>Pentapetalae</taxon>
        <taxon>rosids</taxon>
        <taxon>fabids</taxon>
        <taxon>Malpighiales</taxon>
        <taxon>Rhizophoraceae</taxon>
        <taxon>Rhizophora</taxon>
    </lineage>
</organism>
<accession>A0A2P2MU81</accession>
<reference evidence="1" key="1">
    <citation type="submission" date="2018-02" db="EMBL/GenBank/DDBJ databases">
        <title>Rhizophora mucronata_Transcriptome.</title>
        <authorList>
            <person name="Meera S.P."/>
            <person name="Sreeshan A."/>
            <person name="Augustine A."/>
        </authorList>
    </citation>
    <scope>NUCLEOTIDE SEQUENCE</scope>
    <source>
        <tissue evidence="1">Leaf</tissue>
    </source>
</reference>
<dbReference type="AlphaFoldDB" id="A0A2P2MU81"/>
<protein>
    <submittedName>
        <fullName evidence="1">Pentatricopeptide repeat-containing protein At4g16390ic</fullName>
    </submittedName>
</protein>
<proteinExistence type="predicted"/>